<proteinExistence type="inferred from homology"/>
<evidence type="ECO:0000313" key="6">
    <source>
        <dbReference type="EMBL" id="KAA6337179.1"/>
    </source>
</evidence>
<dbReference type="InterPro" id="IPR035386">
    <property type="entry name" value="Arm-DNA-bind_5"/>
</dbReference>
<dbReference type="AlphaFoldDB" id="A0A5J4RTV9"/>
<dbReference type="PANTHER" id="PTHR30349">
    <property type="entry name" value="PHAGE INTEGRASE-RELATED"/>
    <property type="match status" value="1"/>
</dbReference>
<dbReference type="InterPro" id="IPR002104">
    <property type="entry name" value="Integrase_catalytic"/>
</dbReference>
<dbReference type="Pfam" id="PF13102">
    <property type="entry name" value="Phage_int_SAM_5"/>
    <property type="match status" value="1"/>
</dbReference>
<dbReference type="PROSITE" id="PS51898">
    <property type="entry name" value="TYR_RECOMBINASE"/>
    <property type="match status" value="1"/>
</dbReference>
<evidence type="ECO:0000259" key="5">
    <source>
        <dbReference type="PROSITE" id="PS51898"/>
    </source>
</evidence>
<feature type="domain" description="Tyr recombinase" evidence="5">
    <location>
        <begin position="224"/>
        <end position="398"/>
    </location>
</feature>
<evidence type="ECO:0000256" key="3">
    <source>
        <dbReference type="ARBA" id="ARBA00023172"/>
    </source>
</evidence>
<dbReference type="GO" id="GO:0006310">
    <property type="term" value="P:DNA recombination"/>
    <property type="evidence" value="ECO:0007669"/>
    <property type="project" value="UniProtKB-KW"/>
</dbReference>
<evidence type="ECO:0000256" key="1">
    <source>
        <dbReference type="ARBA" id="ARBA00008857"/>
    </source>
</evidence>
<dbReference type="CDD" id="cd01185">
    <property type="entry name" value="INTN1_C_like"/>
    <property type="match status" value="1"/>
</dbReference>
<dbReference type="InterPro" id="IPR011010">
    <property type="entry name" value="DNA_brk_join_enz"/>
</dbReference>
<dbReference type="Pfam" id="PF17293">
    <property type="entry name" value="Arm-DNA-bind_5"/>
    <property type="match status" value="1"/>
</dbReference>
<comment type="similarity">
    <text evidence="1">Belongs to the 'phage' integrase family.</text>
</comment>
<name>A0A5J4RTV9_9ZZZZ</name>
<reference evidence="6" key="1">
    <citation type="submission" date="2019-03" db="EMBL/GenBank/DDBJ databases">
        <title>Single cell metagenomics reveals metabolic interactions within the superorganism composed of flagellate Streblomastix strix and complex community of Bacteroidetes bacteria on its surface.</title>
        <authorList>
            <person name="Treitli S.C."/>
            <person name="Kolisko M."/>
            <person name="Husnik F."/>
            <person name="Keeling P."/>
            <person name="Hampl V."/>
        </authorList>
    </citation>
    <scope>NUCLEOTIDE SEQUENCE</scope>
    <source>
        <strain evidence="6">STM</strain>
    </source>
</reference>
<dbReference type="PANTHER" id="PTHR30349:SF64">
    <property type="entry name" value="PROPHAGE INTEGRASE INTD-RELATED"/>
    <property type="match status" value="1"/>
</dbReference>
<dbReference type="InterPro" id="IPR025269">
    <property type="entry name" value="SAM-like_dom"/>
</dbReference>
<dbReference type="InterPro" id="IPR010998">
    <property type="entry name" value="Integrase_recombinase_N"/>
</dbReference>
<keyword evidence="2" id="KW-0238">DNA-binding</keyword>
<sequence>MKQLFKRSTFAVLFYINKSKQKKNGLCPIMGRITIDTGVAQFSTKTDVNPSMWNAKSGRASGKSKEVNRLNRILDKLEMEIRSHYSRMVLEDAYVTAESVKNALNGTGKKTINLLELFREHNEEFKLRVGVNRVWETYEQYCHSYRVLTKFICLRYNVEDMALIQLDYHFIDAYDFYLRVDRRMTANSVLNHIIPLRKIIRRAISQDTLKRDPFINYVPEKPLKQRRYLTAEEFQKLLDTTIAEPHLIRTRDMFLFASFTGLAYADIKNLSENHLNMEQDGTQWIKIERQKTKSECNIRLLNIPVQIMEKYRHERTDGKIFKMNSLGNIDVNLKKVAQKCGIESRLTFHMGRHTYATQVCLSQGVPIETLSKMMGHKSIQITQIYAKITNQKVNEDMKILSKQIENKYELPEDDVPENFKRNQYYR</sequence>
<dbReference type="SUPFAM" id="SSF56349">
    <property type="entry name" value="DNA breaking-rejoining enzymes"/>
    <property type="match status" value="1"/>
</dbReference>
<dbReference type="GO" id="GO:0003677">
    <property type="term" value="F:DNA binding"/>
    <property type="evidence" value="ECO:0007669"/>
    <property type="project" value="UniProtKB-KW"/>
</dbReference>
<accession>A0A5J4RTV9</accession>
<dbReference type="EMBL" id="SNRY01000723">
    <property type="protein sequence ID" value="KAA6337179.1"/>
    <property type="molecule type" value="Genomic_DNA"/>
</dbReference>
<dbReference type="Gene3D" id="1.10.443.10">
    <property type="entry name" value="Intergrase catalytic core"/>
    <property type="match status" value="1"/>
</dbReference>
<feature type="coiled-coil region" evidence="4">
    <location>
        <begin position="60"/>
        <end position="87"/>
    </location>
</feature>
<dbReference type="InterPro" id="IPR013762">
    <property type="entry name" value="Integrase-like_cat_sf"/>
</dbReference>
<keyword evidence="3" id="KW-0233">DNA recombination</keyword>
<dbReference type="Pfam" id="PF00589">
    <property type="entry name" value="Phage_integrase"/>
    <property type="match status" value="1"/>
</dbReference>
<comment type="caution">
    <text evidence="6">The sequence shown here is derived from an EMBL/GenBank/DDBJ whole genome shotgun (WGS) entry which is preliminary data.</text>
</comment>
<evidence type="ECO:0000256" key="4">
    <source>
        <dbReference type="SAM" id="Coils"/>
    </source>
</evidence>
<keyword evidence="4" id="KW-0175">Coiled coil</keyword>
<organism evidence="6">
    <name type="scientific">termite gut metagenome</name>
    <dbReference type="NCBI Taxonomy" id="433724"/>
    <lineage>
        <taxon>unclassified sequences</taxon>
        <taxon>metagenomes</taxon>
        <taxon>organismal metagenomes</taxon>
    </lineage>
</organism>
<protein>
    <submittedName>
        <fullName evidence="6">Tyrosine recombinase XerC</fullName>
    </submittedName>
</protein>
<evidence type="ECO:0000256" key="2">
    <source>
        <dbReference type="ARBA" id="ARBA00023125"/>
    </source>
</evidence>
<dbReference type="GO" id="GO:0015074">
    <property type="term" value="P:DNA integration"/>
    <property type="evidence" value="ECO:0007669"/>
    <property type="project" value="InterPro"/>
</dbReference>
<dbReference type="InterPro" id="IPR050090">
    <property type="entry name" value="Tyrosine_recombinase_XerCD"/>
</dbReference>
<gene>
    <name evidence="6" type="ORF">EZS27_014720</name>
</gene>
<dbReference type="Gene3D" id="1.10.150.130">
    <property type="match status" value="1"/>
</dbReference>